<dbReference type="RefSeq" id="WP_275631027.1">
    <property type="nucleotide sequence ID" value="NZ_JARGYD010000001.1"/>
</dbReference>
<evidence type="ECO:0000256" key="4">
    <source>
        <dbReference type="SAM" id="SignalP"/>
    </source>
</evidence>
<reference evidence="6" key="1">
    <citation type="journal article" date="2019" name="Int. J. Syst. Evol. Microbiol.">
        <title>The Global Catalogue of Microorganisms (GCM) 10K type strain sequencing project: providing services to taxonomists for standard genome sequencing and annotation.</title>
        <authorList>
            <consortium name="The Broad Institute Genomics Platform"/>
            <consortium name="The Broad Institute Genome Sequencing Center for Infectious Disease"/>
            <person name="Wu L."/>
            <person name="Ma J."/>
        </authorList>
    </citation>
    <scope>NUCLEOTIDE SEQUENCE [LARGE SCALE GENOMIC DNA]</scope>
    <source>
        <strain evidence="6">KCTC 52366</strain>
    </source>
</reference>
<keyword evidence="2" id="KW-0808">Transferase</keyword>
<feature type="signal peptide" evidence="4">
    <location>
        <begin position="1"/>
        <end position="17"/>
    </location>
</feature>
<gene>
    <name evidence="5" type="ORF">ACFOGP_13610</name>
</gene>
<dbReference type="InterPro" id="IPR018117">
    <property type="entry name" value="C5_DNA_meth_AS"/>
</dbReference>
<dbReference type="EMBL" id="JBHRTB010000010">
    <property type="protein sequence ID" value="MFC3143753.1"/>
    <property type="molecule type" value="Genomic_DNA"/>
</dbReference>
<feature type="chain" id="PRO_5045180033" evidence="4">
    <location>
        <begin position="18"/>
        <end position="143"/>
    </location>
</feature>
<sequence length="143" mass="14923">MRTALLLALLAAAPAGANPLSDLIVGSEPCSGLSPIDRTETARLSQATIELDGDTVRLAATGHLRCKTSPGTWIGMDAAARINLSAEIDLTTCDIPVLSLDLDDFGGSAEQVLRLADGLLEDALRADARRELVDLCEGLKDPG</sequence>
<keyword evidence="6" id="KW-1185">Reference proteome</keyword>
<protein>
    <submittedName>
        <fullName evidence="5">Uncharacterized protein</fullName>
    </submittedName>
</protein>
<keyword evidence="3" id="KW-0949">S-adenosyl-L-methionine</keyword>
<name>A0ABV7GTX0_9RHOB</name>
<comment type="caution">
    <text evidence="5">The sequence shown here is derived from an EMBL/GenBank/DDBJ whole genome shotgun (WGS) entry which is preliminary data.</text>
</comment>
<keyword evidence="4" id="KW-0732">Signal</keyword>
<evidence type="ECO:0000256" key="1">
    <source>
        <dbReference type="ARBA" id="ARBA00022603"/>
    </source>
</evidence>
<evidence type="ECO:0000313" key="6">
    <source>
        <dbReference type="Proteomes" id="UP001595632"/>
    </source>
</evidence>
<keyword evidence="1" id="KW-0489">Methyltransferase</keyword>
<proteinExistence type="predicted"/>
<dbReference type="PROSITE" id="PS00094">
    <property type="entry name" value="C5_MTASE_1"/>
    <property type="match status" value="1"/>
</dbReference>
<accession>A0ABV7GTX0</accession>
<evidence type="ECO:0000313" key="5">
    <source>
        <dbReference type="EMBL" id="MFC3143753.1"/>
    </source>
</evidence>
<evidence type="ECO:0000256" key="2">
    <source>
        <dbReference type="ARBA" id="ARBA00022679"/>
    </source>
</evidence>
<dbReference type="Proteomes" id="UP001595632">
    <property type="component" value="Unassembled WGS sequence"/>
</dbReference>
<organism evidence="5 6">
    <name type="scientific">Psychromarinibacter halotolerans</name>
    <dbReference type="NCBI Taxonomy" id="1775175"/>
    <lineage>
        <taxon>Bacteria</taxon>
        <taxon>Pseudomonadati</taxon>
        <taxon>Pseudomonadota</taxon>
        <taxon>Alphaproteobacteria</taxon>
        <taxon>Rhodobacterales</taxon>
        <taxon>Paracoccaceae</taxon>
        <taxon>Psychromarinibacter</taxon>
    </lineage>
</organism>
<evidence type="ECO:0000256" key="3">
    <source>
        <dbReference type="ARBA" id="ARBA00022691"/>
    </source>
</evidence>